<dbReference type="RefSeq" id="WP_117486272.1">
    <property type="nucleotide sequence ID" value="NZ_QVIG01000001.1"/>
</dbReference>
<accession>A0A372ZNN1</accession>
<comment type="caution">
    <text evidence="1">The sequence shown here is derived from an EMBL/GenBank/DDBJ whole genome shotgun (WGS) entry which is preliminary data.</text>
</comment>
<keyword evidence="2" id="KW-1185">Reference proteome</keyword>
<evidence type="ECO:0000313" key="2">
    <source>
        <dbReference type="Proteomes" id="UP000263377"/>
    </source>
</evidence>
<dbReference type="AlphaFoldDB" id="A0A372ZNN1"/>
<dbReference type="Proteomes" id="UP000263377">
    <property type="component" value="Unassembled WGS sequence"/>
</dbReference>
<dbReference type="EMBL" id="QVIG01000001">
    <property type="protein sequence ID" value="RGD57498.1"/>
    <property type="molecule type" value="Genomic_DNA"/>
</dbReference>
<sequence length="270" mass="28787">MLSDIGGLADRTLGEHLLFACLTGSTLDGAAPGRDIDVIAVLRDETPPAVAVGLRLGFSAEYARLHARFGLRPDLDWPGEVLFARDLAAGLAGAAFRRDTTGAIRPGPLDEPWRYWLSMVMAGTAVRGTAEHREQALHCAVALLRQQLSTVLPAGGETTGGRLFTAPGWWEEWRLPTGATPRGRLVLARLREAVGVLAEQGEIRTGAGRLAVSRSTVRGWGEALHTAATAPSLDAYQVQYCLAAAQAHREAAPQSYGKEHDPDEPSIGPS</sequence>
<gene>
    <name evidence="1" type="ORF">DR950_06525</name>
</gene>
<reference evidence="1 2" key="1">
    <citation type="submission" date="2018-08" db="EMBL/GenBank/DDBJ databases">
        <title>Diversity &amp; Physiological Properties of Lignin-Decomposing Actinobacteria from Soil.</title>
        <authorList>
            <person name="Roh S.G."/>
            <person name="Kim S.B."/>
        </authorList>
    </citation>
    <scope>NUCLEOTIDE SEQUENCE [LARGE SCALE GENOMIC DNA]</scope>
    <source>
        <strain evidence="1 2">MMS17-GH009</strain>
    </source>
</reference>
<name>A0A372ZNN1_9ACTN</name>
<evidence type="ECO:0000313" key="1">
    <source>
        <dbReference type="EMBL" id="RGD57498.1"/>
    </source>
</evidence>
<organism evidence="1 2">
    <name type="scientific">Kitasatospora xanthocidica</name>
    <dbReference type="NCBI Taxonomy" id="83382"/>
    <lineage>
        <taxon>Bacteria</taxon>
        <taxon>Bacillati</taxon>
        <taxon>Actinomycetota</taxon>
        <taxon>Actinomycetes</taxon>
        <taxon>Kitasatosporales</taxon>
        <taxon>Streptomycetaceae</taxon>
        <taxon>Kitasatospora</taxon>
    </lineage>
</organism>
<proteinExistence type="predicted"/>
<protein>
    <submittedName>
        <fullName evidence="1">Uncharacterized protein</fullName>
    </submittedName>
</protein>